<dbReference type="Proteomes" id="UP001054846">
    <property type="component" value="Chromosome"/>
</dbReference>
<feature type="domain" description="YcaO" evidence="1">
    <location>
        <begin position="60"/>
        <end position="402"/>
    </location>
</feature>
<dbReference type="PANTHER" id="PTHR37809">
    <property type="entry name" value="RIBOSOMAL PROTEIN S12 METHYLTHIOTRANSFERASE ACCESSORY FACTOR YCAO"/>
    <property type="match status" value="1"/>
</dbReference>
<gene>
    <name evidence="2" type="ORF">ISF26_19315</name>
</gene>
<dbReference type="RefSeq" id="WP_230840954.1">
    <property type="nucleotide sequence ID" value="NZ_CP063845.1"/>
</dbReference>
<protein>
    <submittedName>
        <fullName evidence="2">YcaO-like family protein</fullName>
    </submittedName>
</protein>
<dbReference type="EMBL" id="CP063845">
    <property type="protein sequence ID" value="UFP93897.1"/>
    <property type="molecule type" value="Genomic_DNA"/>
</dbReference>
<dbReference type="PANTHER" id="PTHR37809:SF1">
    <property type="entry name" value="RIBOSOMAL PROTEIN S12 METHYLTHIOTRANSFERASE ACCESSORY FACTOR YCAO"/>
    <property type="match status" value="1"/>
</dbReference>
<name>A0ABY3PK05_9CYAN</name>
<evidence type="ECO:0000313" key="3">
    <source>
        <dbReference type="Proteomes" id="UP001054846"/>
    </source>
</evidence>
<organism evidence="2 3">
    <name type="scientific">Gloeobacter morelensis MG652769</name>
    <dbReference type="NCBI Taxonomy" id="2781736"/>
    <lineage>
        <taxon>Bacteria</taxon>
        <taxon>Bacillati</taxon>
        <taxon>Cyanobacteriota</taxon>
        <taxon>Cyanophyceae</taxon>
        <taxon>Gloeobacterales</taxon>
        <taxon>Gloeobacteraceae</taxon>
        <taxon>Gloeobacter</taxon>
        <taxon>Gloeobacter morelensis</taxon>
    </lineage>
</organism>
<dbReference type="Pfam" id="PF02624">
    <property type="entry name" value="YcaO"/>
    <property type="match status" value="1"/>
</dbReference>
<dbReference type="InterPro" id="IPR003776">
    <property type="entry name" value="YcaO-like_dom"/>
</dbReference>
<sequence length="402" mass="44005">MSSSLRVAALAETLQRARAFASRLGITRVTDTTRLDCIGIPVFASIRPTALPGSLCVNAGKGLRPEEARVGAYMEAIEFAMAEYGRSAVDYVMATPRDVLDGRRRPEAILDFCPVIGAQITLDDPMPCVEAEELLSSTRCLVPAELVYVPAPAVEGVQRHFGSSSNGLCSGNSVWEASVHGLAEVIERDIQSFCFLHDTSVLVDIASLSPQPTALAQQISDAGFTLLLRYVENLFELPYFAAYVMEPDPVDAVYICGGFGCHPFKEIAAVRAICEAVQGRLSFIHGGRDDLIERHRLLAQMNGEQELAFSRKLAAKVSRPEGMIGFEAIGDRSGEVCDLSSAWEVLVAAIRKAGIAHVCRVVFTQPHDPVQVLKLIVPRLEMFDRSTRRIGPRLRDYARFHE</sequence>
<proteinExistence type="predicted"/>
<evidence type="ECO:0000259" key="1">
    <source>
        <dbReference type="PROSITE" id="PS51664"/>
    </source>
</evidence>
<dbReference type="Gene3D" id="3.30.160.660">
    <property type="match status" value="1"/>
</dbReference>
<accession>A0ABY3PK05</accession>
<evidence type="ECO:0000313" key="2">
    <source>
        <dbReference type="EMBL" id="UFP93897.1"/>
    </source>
</evidence>
<dbReference type="NCBIfam" id="TIGR00702">
    <property type="entry name" value="YcaO-type kinase domain"/>
    <property type="match status" value="1"/>
</dbReference>
<reference evidence="2 3" key="1">
    <citation type="journal article" date="2021" name="Genome Biol. Evol.">
        <title>Complete Genome Sequencing of a Novel Gloeobacter Species from a Waterfall Cave in Mexico.</title>
        <authorList>
            <person name="Saw J.H."/>
            <person name="Cardona T."/>
            <person name="Montejano G."/>
        </authorList>
    </citation>
    <scope>NUCLEOTIDE SEQUENCE [LARGE SCALE GENOMIC DNA]</scope>
    <source>
        <strain evidence="2">MG652769</strain>
    </source>
</reference>
<keyword evidence="3" id="KW-1185">Reference proteome</keyword>
<dbReference type="PROSITE" id="PS51664">
    <property type="entry name" value="YCAO"/>
    <property type="match status" value="1"/>
</dbReference>